<evidence type="ECO:0000313" key="2">
    <source>
        <dbReference type="Proteomes" id="UP000291404"/>
    </source>
</evidence>
<protein>
    <submittedName>
        <fullName evidence="1">Uncharacterized protein</fullName>
    </submittedName>
</protein>
<keyword evidence="2" id="KW-1185">Reference proteome</keyword>
<accession>A0A4Q9KY11</accession>
<comment type="caution">
    <text evidence="1">The sequence shown here is derived from an EMBL/GenBank/DDBJ whole genome shotgun (WGS) entry which is preliminary data.</text>
</comment>
<dbReference type="VEuPathDB" id="MicrosporidiaDB:CWI36_1832p0010"/>
<dbReference type="Proteomes" id="UP000291404">
    <property type="component" value="Unassembled WGS sequence"/>
</dbReference>
<proteinExistence type="predicted"/>
<evidence type="ECO:0000313" key="1">
    <source>
        <dbReference type="EMBL" id="TBT99833.1"/>
    </source>
</evidence>
<dbReference type="EMBL" id="PITI01001832">
    <property type="protein sequence ID" value="TBT99833.1"/>
    <property type="molecule type" value="Genomic_DNA"/>
</dbReference>
<reference evidence="1 2" key="1">
    <citation type="submission" date="2017-12" db="EMBL/GenBank/DDBJ databases">
        <authorList>
            <person name="Pombert J.-F."/>
            <person name="Haag K.L."/>
            <person name="Ebert D."/>
        </authorList>
    </citation>
    <scope>NUCLEOTIDE SEQUENCE [LARGE SCALE GENOMIC DNA]</scope>
    <source>
        <strain evidence="1">BE-OM-2</strain>
    </source>
</reference>
<dbReference type="AlphaFoldDB" id="A0A4Q9KY11"/>
<name>A0A4Q9KY11_9MICR</name>
<sequence length="146" mass="16649">MKQCNKQISIYAFFGKPGFNNTISGIIIVENEASTMMPAIDIDPDMPRNCLVTTRTTIIADGLEIECKIRSDGAKHFKNNREIILESNNSNKLKRDLSIRNQVLIKKNEFDRNTKTKRAPFDSFYDNSVFTVAGILMNNMIEVKKQ</sequence>
<dbReference type="VEuPathDB" id="MicrosporidiaDB:CWI39_2626p0010"/>
<gene>
    <name evidence="1" type="ORF">CWI36_1832p0010</name>
</gene>
<organism evidence="1 2">
    <name type="scientific">Hamiltosporidium magnivora</name>
    <dbReference type="NCBI Taxonomy" id="148818"/>
    <lineage>
        <taxon>Eukaryota</taxon>
        <taxon>Fungi</taxon>
        <taxon>Fungi incertae sedis</taxon>
        <taxon>Microsporidia</taxon>
        <taxon>Dubosqiidae</taxon>
        <taxon>Hamiltosporidium</taxon>
    </lineage>
</organism>